<name>A0A8S9LEV6_BRACR</name>
<evidence type="ECO:0000256" key="1">
    <source>
        <dbReference type="SAM" id="Coils"/>
    </source>
</evidence>
<gene>
    <name evidence="2" type="ORF">F2Q70_00026770</name>
</gene>
<reference evidence="2" key="1">
    <citation type="submission" date="2019-12" db="EMBL/GenBank/DDBJ databases">
        <title>Genome sequencing and annotation of Brassica cretica.</title>
        <authorList>
            <person name="Studholme D.J."/>
            <person name="Sarris P.F."/>
        </authorList>
    </citation>
    <scope>NUCLEOTIDE SEQUENCE</scope>
    <source>
        <strain evidence="2">PFS-102/07</strain>
        <tissue evidence="2">Leaf</tissue>
    </source>
</reference>
<comment type="caution">
    <text evidence="2">The sequence shown here is derived from an EMBL/GenBank/DDBJ whole genome shotgun (WGS) entry which is preliminary data.</text>
</comment>
<proteinExistence type="predicted"/>
<sequence>MSQKQNELVEELVEELGALKEKNESLEHGVSNLREVVAGEQERVVRMLERDLAENRKHIRMLNSEAKDLDQILLMGQPAKVNWGLRYQGSESTGEAKQEATSDALMVMWEGWTQEGGLFARKKSRNMAKKVNKTLTKPKKIKEVFLAKSGLLDEIMDETS</sequence>
<accession>A0A8S9LEV6</accession>
<feature type="coiled-coil region" evidence="1">
    <location>
        <begin position="2"/>
        <end position="65"/>
    </location>
</feature>
<dbReference type="EMBL" id="QGKY02000094">
    <property type="protein sequence ID" value="KAF2604812.1"/>
    <property type="molecule type" value="Genomic_DNA"/>
</dbReference>
<organism evidence="2">
    <name type="scientific">Brassica cretica</name>
    <name type="common">Mustard</name>
    <dbReference type="NCBI Taxonomy" id="69181"/>
    <lineage>
        <taxon>Eukaryota</taxon>
        <taxon>Viridiplantae</taxon>
        <taxon>Streptophyta</taxon>
        <taxon>Embryophyta</taxon>
        <taxon>Tracheophyta</taxon>
        <taxon>Spermatophyta</taxon>
        <taxon>Magnoliopsida</taxon>
        <taxon>eudicotyledons</taxon>
        <taxon>Gunneridae</taxon>
        <taxon>Pentapetalae</taxon>
        <taxon>rosids</taxon>
        <taxon>malvids</taxon>
        <taxon>Brassicales</taxon>
        <taxon>Brassicaceae</taxon>
        <taxon>Brassiceae</taxon>
        <taxon>Brassica</taxon>
    </lineage>
</organism>
<dbReference type="AlphaFoldDB" id="A0A8S9LEV6"/>
<protein>
    <submittedName>
        <fullName evidence="2">Uncharacterized protein</fullName>
    </submittedName>
</protein>
<keyword evidence="1" id="KW-0175">Coiled coil</keyword>
<evidence type="ECO:0000313" key="2">
    <source>
        <dbReference type="EMBL" id="KAF2604812.1"/>
    </source>
</evidence>